<accession>A0ABW1YB80</accession>
<evidence type="ECO:0000313" key="3">
    <source>
        <dbReference type="Proteomes" id="UP001596297"/>
    </source>
</evidence>
<dbReference type="RefSeq" id="WP_380082415.1">
    <property type="nucleotide sequence ID" value="NZ_JBHSWD010000001.1"/>
</dbReference>
<evidence type="ECO:0000256" key="1">
    <source>
        <dbReference type="SAM" id="MobiDB-lite"/>
    </source>
</evidence>
<name>A0ABW1YB80_9DEIO</name>
<feature type="region of interest" description="Disordered" evidence="1">
    <location>
        <begin position="43"/>
        <end position="79"/>
    </location>
</feature>
<reference evidence="3" key="1">
    <citation type="journal article" date="2019" name="Int. J. Syst. Evol. Microbiol.">
        <title>The Global Catalogue of Microorganisms (GCM) 10K type strain sequencing project: providing services to taxonomists for standard genome sequencing and annotation.</title>
        <authorList>
            <consortium name="The Broad Institute Genomics Platform"/>
            <consortium name="The Broad Institute Genome Sequencing Center for Infectious Disease"/>
            <person name="Wu L."/>
            <person name="Ma J."/>
        </authorList>
    </citation>
    <scope>NUCLEOTIDE SEQUENCE [LARGE SCALE GENOMIC DNA]</scope>
    <source>
        <strain evidence="3">CGMCC 1.15772</strain>
    </source>
</reference>
<organism evidence="2 3">
    <name type="scientific">Deinococcus lacus</name>
    <dbReference type="NCBI Taxonomy" id="392561"/>
    <lineage>
        <taxon>Bacteria</taxon>
        <taxon>Thermotogati</taxon>
        <taxon>Deinococcota</taxon>
        <taxon>Deinococci</taxon>
        <taxon>Deinococcales</taxon>
        <taxon>Deinococcaceae</taxon>
        <taxon>Deinococcus</taxon>
    </lineage>
</organism>
<dbReference type="EMBL" id="JBHSWD010000001">
    <property type="protein sequence ID" value="MFC6591413.1"/>
    <property type="molecule type" value="Genomic_DNA"/>
</dbReference>
<dbReference type="Proteomes" id="UP001596297">
    <property type="component" value="Unassembled WGS sequence"/>
</dbReference>
<feature type="compositionally biased region" description="Gly residues" evidence="1">
    <location>
        <begin position="242"/>
        <end position="253"/>
    </location>
</feature>
<feature type="region of interest" description="Disordered" evidence="1">
    <location>
        <begin position="201"/>
        <end position="253"/>
    </location>
</feature>
<feature type="compositionally biased region" description="Basic and acidic residues" evidence="1">
    <location>
        <begin position="201"/>
        <end position="224"/>
    </location>
</feature>
<gene>
    <name evidence="2" type="ORF">ACFP81_04905</name>
</gene>
<sequence>MQALALVQLGNYAGAEQALNRAEEYGDVAAFAHPSTLRRLRELLRERPSDPAASPGPALNAEALAADPGAGDEPTSRSGPLPWWIWAAVGTGTGALGWGAAGWWRRSEAQRKAELDRATYEANKQLDQEIYAAQRDLAGGGTPEARRKLERLKTLQGQLRGWAQEPYQTAGAVQAKFTPLLAASLSDASWNAYQAELARQAAEEAQREAEREAEATARRNREGEPSSFSDDTDNTWSSGSSGSSGGNNGGSSW</sequence>
<evidence type="ECO:0008006" key="4">
    <source>
        <dbReference type="Google" id="ProtNLM"/>
    </source>
</evidence>
<proteinExistence type="predicted"/>
<keyword evidence="3" id="KW-1185">Reference proteome</keyword>
<comment type="caution">
    <text evidence="2">The sequence shown here is derived from an EMBL/GenBank/DDBJ whole genome shotgun (WGS) entry which is preliminary data.</text>
</comment>
<evidence type="ECO:0000313" key="2">
    <source>
        <dbReference type="EMBL" id="MFC6591413.1"/>
    </source>
</evidence>
<protein>
    <recommendedName>
        <fullName evidence="4">Tetratricopeptide repeat protein</fullName>
    </recommendedName>
</protein>